<dbReference type="PANTHER" id="PTHR30126:SF40">
    <property type="entry name" value="HTH-TYPE TRANSCRIPTIONAL REGULATOR GLTR"/>
    <property type="match status" value="1"/>
</dbReference>
<dbReference type="Gene3D" id="3.40.190.290">
    <property type="match status" value="1"/>
</dbReference>
<evidence type="ECO:0000256" key="1">
    <source>
        <dbReference type="ARBA" id="ARBA00009437"/>
    </source>
</evidence>
<dbReference type="RefSeq" id="WP_307003341.1">
    <property type="nucleotide sequence ID" value="NZ_JAUTBK010000002.1"/>
</dbReference>
<name>A0ABU0UW87_ACIBI</name>
<keyword evidence="4" id="KW-0804">Transcription</keyword>
<feature type="domain" description="HTH lysR-type" evidence="5">
    <location>
        <begin position="1"/>
        <end position="58"/>
    </location>
</feature>
<sequence length="291" mass="32854">MEIHQLRMLQSIVECGSMVQAAARLHCVPSNITARIKQLEEELGSPLFYREGKTLKLTPSGEIFLEYCHKILALCDEAKRSIHPDAPPSGPLRIGAIESSASTHLPRLLAQYHQHYPDVSIQIITGTWKQLLLDVSQHKLDAAMVAGAIDFPCLNKVEIYQENMVLIAPASMGIIRNQEDLINKEIFMWTEGCPYRAALETWLKLKNISLPITSITNYATIMGCVSAGLGVSLIPKSIYAQYKNLPQLCSYEFDRLATIPVHFFWHQKILNHKARDAFLKLLTLEFLEKNQ</sequence>
<dbReference type="Proteomes" id="UP001233360">
    <property type="component" value="Unassembled WGS sequence"/>
</dbReference>
<reference evidence="6 7" key="1">
    <citation type="submission" date="2023-07" db="EMBL/GenBank/DDBJ databases">
        <title>Functional and genomic diversity of the sorghum phyllosphere microbiome.</title>
        <authorList>
            <person name="Shade A."/>
        </authorList>
    </citation>
    <scope>NUCLEOTIDE SEQUENCE [LARGE SCALE GENOMIC DNA]</scope>
    <source>
        <strain evidence="6 7">SORGH_AS_0887</strain>
    </source>
</reference>
<dbReference type="EMBL" id="JAUTBK010000002">
    <property type="protein sequence ID" value="MDQ1208832.1"/>
    <property type="molecule type" value="Genomic_DNA"/>
</dbReference>
<dbReference type="SUPFAM" id="SSF53850">
    <property type="entry name" value="Periplasmic binding protein-like II"/>
    <property type="match status" value="1"/>
</dbReference>
<dbReference type="InterPro" id="IPR036390">
    <property type="entry name" value="WH_DNA-bd_sf"/>
</dbReference>
<evidence type="ECO:0000256" key="2">
    <source>
        <dbReference type="ARBA" id="ARBA00023015"/>
    </source>
</evidence>
<dbReference type="PANTHER" id="PTHR30126">
    <property type="entry name" value="HTH-TYPE TRANSCRIPTIONAL REGULATOR"/>
    <property type="match status" value="1"/>
</dbReference>
<dbReference type="GO" id="GO:0003677">
    <property type="term" value="F:DNA binding"/>
    <property type="evidence" value="ECO:0007669"/>
    <property type="project" value="UniProtKB-KW"/>
</dbReference>
<keyword evidence="3 6" id="KW-0238">DNA-binding</keyword>
<dbReference type="InterPro" id="IPR005119">
    <property type="entry name" value="LysR_subst-bd"/>
</dbReference>
<accession>A0ABU0UW87</accession>
<dbReference type="Gene3D" id="1.10.10.10">
    <property type="entry name" value="Winged helix-like DNA-binding domain superfamily/Winged helix DNA-binding domain"/>
    <property type="match status" value="1"/>
</dbReference>
<keyword evidence="2" id="KW-0805">Transcription regulation</keyword>
<dbReference type="InterPro" id="IPR000847">
    <property type="entry name" value="LysR_HTH_N"/>
</dbReference>
<protein>
    <submittedName>
        <fullName evidence="6">DNA-binding transcriptional LysR family regulator</fullName>
    </submittedName>
</protein>
<keyword evidence="7" id="KW-1185">Reference proteome</keyword>
<dbReference type="InterPro" id="IPR036388">
    <property type="entry name" value="WH-like_DNA-bd_sf"/>
</dbReference>
<dbReference type="PROSITE" id="PS50931">
    <property type="entry name" value="HTH_LYSR"/>
    <property type="match status" value="1"/>
</dbReference>
<evidence type="ECO:0000256" key="4">
    <source>
        <dbReference type="ARBA" id="ARBA00023163"/>
    </source>
</evidence>
<evidence type="ECO:0000313" key="7">
    <source>
        <dbReference type="Proteomes" id="UP001233360"/>
    </source>
</evidence>
<dbReference type="SUPFAM" id="SSF46785">
    <property type="entry name" value="Winged helix' DNA-binding domain"/>
    <property type="match status" value="1"/>
</dbReference>
<comment type="similarity">
    <text evidence="1">Belongs to the LysR transcriptional regulatory family.</text>
</comment>
<evidence type="ECO:0000256" key="3">
    <source>
        <dbReference type="ARBA" id="ARBA00023125"/>
    </source>
</evidence>
<dbReference type="Pfam" id="PF00126">
    <property type="entry name" value="HTH_1"/>
    <property type="match status" value="1"/>
</dbReference>
<dbReference type="Pfam" id="PF03466">
    <property type="entry name" value="LysR_substrate"/>
    <property type="match status" value="1"/>
</dbReference>
<comment type="caution">
    <text evidence="6">The sequence shown here is derived from an EMBL/GenBank/DDBJ whole genome shotgun (WGS) entry which is preliminary data.</text>
</comment>
<proteinExistence type="inferred from homology"/>
<gene>
    <name evidence="6" type="ORF">QE380_001755</name>
</gene>
<evidence type="ECO:0000259" key="5">
    <source>
        <dbReference type="PROSITE" id="PS50931"/>
    </source>
</evidence>
<evidence type="ECO:0000313" key="6">
    <source>
        <dbReference type="EMBL" id="MDQ1208832.1"/>
    </source>
</evidence>
<organism evidence="6 7">
    <name type="scientific">Acinetobacter baylyi</name>
    <dbReference type="NCBI Taxonomy" id="202950"/>
    <lineage>
        <taxon>Bacteria</taxon>
        <taxon>Pseudomonadati</taxon>
        <taxon>Pseudomonadota</taxon>
        <taxon>Gammaproteobacteria</taxon>
        <taxon>Moraxellales</taxon>
        <taxon>Moraxellaceae</taxon>
        <taxon>Acinetobacter</taxon>
    </lineage>
</organism>